<evidence type="ECO:0000256" key="1">
    <source>
        <dbReference type="ARBA" id="ARBA00023054"/>
    </source>
</evidence>
<name>A0A8S1MFU8_9CILI</name>
<keyword evidence="1 2" id="KW-0175">Coiled coil</keyword>
<evidence type="ECO:0000313" key="6">
    <source>
        <dbReference type="Proteomes" id="UP000692954"/>
    </source>
</evidence>
<feature type="compositionally biased region" description="Polar residues" evidence="3">
    <location>
        <begin position="229"/>
        <end position="242"/>
    </location>
</feature>
<dbReference type="OrthoDB" id="303056at2759"/>
<protein>
    <recommendedName>
        <fullName evidence="4">ODAD1 central coiled coil region domain-containing protein</fullName>
    </recommendedName>
</protein>
<dbReference type="PANTHER" id="PTHR21694:SF18">
    <property type="entry name" value="COILED-COIL DOMAIN-CONTAINING PROTEIN 63"/>
    <property type="match status" value="1"/>
</dbReference>
<sequence>MNQSQTISTLNTSIQKAKSDFQQITTQNRSLISQMKIDNSEYTDQLINQKQKNTVVDTQLALNVIKAQEECALIAQKIEIETKKRQDLENLVNAMKNSAKDISKIENTNSGSELTQVQKAVRDAELKLQQIHIKHNEQLAEVEAEKEQLNLSRRERVIYSTVFKGIEKDAIFKQREYQNCIRQNELLKEEQKFLQDQLKLIKELADKEQNKFQEDYAALFKPQKDDQQEQQSMASDQKSQAQGPYLTEQGDQSKPILKERSESQQEQKDVAQQVLEYEAQFNKLYLETGFNNVEAILKQYYNQEIWIDDIYREINEINQEIEQTEQKNEKIQQYLQKFKQMAKAPIKEQANLEDSKIERISRGIDQNKKQIAQIQQQYKKIQEQIGVEIINDDDDETTLLPKIEQLEQIIDNILLVSNQYIPKQDQKKQKKGTVKFDDDKSEISGTKQHTELKSQSDHQNDLDNMLTEVEKKKTLAESRHTKEELQKESADQMVINQNKKQNSKRSKHQQQSQY</sequence>
<evidence type="ECO:0000256" key="2">
    <source>
        <dbReference type="SAM" id="Coils"/>
    </source>
</evidence>
<accession>A0A8S1MFU8</accession>
<feature type="domain" description="ODAD1 central coiled coil region" evidence="4">
    <location>
        <begin position="118"/>
        <end position="385"/>
    </location>
</feature>
<proteinExistence type="predicted"/>
<comment type="caution">
    <text evidence="5">The sequence shown here is derived from an EMBL/GenBank/DDBJ whole genome shotgun (WGS) entry which is preliminary data.</text>
</comment>
<dbReference type="Pfam" id="PF21773">
    <property type="entry name" value="ODAD1_CC"/>
    <property type="match status" value="1"/>
</dbReference>
<keyword evidence="6" id="KW-1185">Reference proteome</keyword>
<dbReference type="PANTHER" id="PTHR21694">
    <property type="entry name" value="COILED-COIL DOMAIN-CONTAINING PROTEIN 63"/>
    <property type="match status" value="1"/>
</dbReference>
<feature type="coiled-coil region" evidence="2">
    <location>
        <begin position="307"/>
        <end position="384"/>
    </location>
</feature>
<dbReference type="InterPro" id="IPR049258">
    <property type="entry name" value="ODAD1_CC"/>
</dbReference>
<organism evidence="5 6">
    <name type="scientific">Paramecium sonneborni</name>
    <dbReference type="NCBI Taxonomy" id="65129"/>
    <lineage>
        <taxon>Eukaryota</taxon>
        <taxon>Sar</taxon>
        <taxon>Alveolata</taxon>
        <taxon>Ciliophora</taxon>
        <taxon>Intramacronucleata</taxon>
        <taxon>Oligohymenophorea</taxon>
        <taxon>Peniculida</taxon>
        <taxon>Parameciidae</taxon>
        <taxon>Paramecium</taxon>
    </lineage>
</organism>
<feature type="region of interest" description="Disordered" evidence="3">
    <location>
        <begin position="223"/>
        <end position="251"/>
    </location>
</feature>
<gene>
    <name evidence="5" type="ORF">PSON_ATCC_30995.1.T0310358</name>
</gene>
<dbReference type="Proteomes" id="UP000692954">
    <property type="component" value="Unassembled WGS sequence"/>
</dbReference>
<evidence type="ECO:0000259" key="4">
    <source>
        <dbReference type="Pfam" id="PF21773"/>
    </source>
</evidence>
<feature type="compositionally biased region" description="Basic and acidic residues" evidence="3">
    <location>
        <begin position="468"/>
        <end position="490"/>
    </location>
</feature>
<feature type="compositionally biased region" description="Basic and acidic residues" evidence="3">
    <location>
        <begin position="434"/>
        <end position="461"/>
    </location>
</feature>
<evidence type="ECO:0000313" key="5">
    <source>
        <dbReference type="EMBL" id="CAD8074184.1"/>
    </source>
</evidence>
<feature type="coiled-coil region" evidence="2">
    <location>
        <begin position="132"/>
        <end position="211"/>
    </location>
</feature>
<feature type="coiled-coil region" evidence="2">
    <location>
        <begin position="78"/>
        <end position="108"/>
    </location>
</feature>
<evidence type="ECO:0000256" key="3">
    <source>
        <dbReference type="SAM" id="MobiDB-lite"/>
    </source>
</evidence>
<dbReference type="AlphaFoldDB" id="A0A8S1MFU8"/>
<feature type="region of interest" description="Disordered" evidence="3">
    <location>
        <begin position="424"/>
        <end position="514"/>
    </location>
</feature>
<dbReference type="EMBL" id="CAJJDN010000031">
    <property type="protein sequence ID" value="CAD8074184.1"/>
    <property type="molecule type" value="Genomic_DNA"/>
</dbReference>
<dbReference type="InterPro" id="IPR051876">
    <property type="entry name" value="ODA-DC/CCD"/>
</dbReference>
<reference evidence="5" key="1">
    <citation type="submission" date="2021-01" db="EMBL/GenBank/DDBJ databases">
        <authorList>
            <consortium name="Genoscope - CEA"/>
            <person name="William W."/>
        </authorList>
    </citation>
    <scope>NUCLEOTIDE SEQUENCE</scope>
</reference>